<sequence length="850" mass="94631">MKKRESRCTEGKTSALTRGTCNDFTDDTTKCCSCCKLGHSTRNKGLPCSMGSTYSSCTCREAFLECCQNESSVPATYPPDLPDELNLCLKFPGQLCAHHCIPTPDASYRCECNPGFVLQSDARTCRAMRQGNRCDEENPCDHECIDTGEAIQCNCFDGYMLRTDRKSCEDINECTVGTHTCSAGQTCVNTEGSYACEGTPVWEDEEECRDGFAWNPVASRCEDEDECALNRDTCLATQTCINMVGTFVCIEDEESNDQGVQIPDDDNESGLNCGTGFVYNRDTVRCEDLNECDAETHSCRGLHQVCRNTIGSHVCMCDIGFQYNPSSRECEDMNECAMNRDTCMEGQVCENTIGSYICRRNMNCGTGYTLDRETQQCVDTDECQLGTHNCGRSRECKNVPGSFRCVQRHCPSGFKLNHGSGQCEAVNCPRGYRSDAGGNCVDINECTERPDTCTTNQQCINIPGSYTCRNRITCGAGFEIDTVGNRCQDIDECALGTHDCSARLMTCLNRPGTYLCQCPEGYVMNHQQKTCDDIDECARYGGQVCSLNAECINTEGSFRCRCKDGFESYEDGRLCKDIDECGMTGMCHHECRNTWGSYQCLCNKGYQLATDKRTCEDVDECEVWSERGGKLCLGRCENTVGSYACSCPDGYRMMSDGRTCQDVDECAERTAQCNGEDDVCINIRGGHKCKTITCPKGFVKAASLSNRNNNVKCQRQTFVCPQGDIECLYAPLSYSTNFITFPNKIRVPADLFTMRGPSSPYRRLEFELKLVNAEDPRTGRPGVSRGFFKLNNIRENEAAVQLLRAIEGAQDIELQLNMNIYSREFTEGAQEIFFGTAVARLHVFVTDQDW</sequence>
<dbReference type="PROSITE" id="PS50026">
    <property type="entry name" value="EGF_3"/>
    <property type="match status" value="6"/>
</dbReference>
<dbReference type="InterPro" id="IPR001881">
    <property type="entry name" value="EGF-like_Ca-bd_dom"/>
</dbReference>
<keyword evidence="10 13" id="KW-1015">Disulfide bond</keyword>
<dbReference type="InterPro" id="IPR050751">
    <property type="entry name" value="ECM_structural_protein"/>
</dbReference>
<feature type="domain" description="EGF-like" evidence="15">
    <location>
        <begin position="577"/>
        <end position="616"/>
    </location>
</feature>
<dbReference type="InterPro" id="IPR009030">
    <property type="entry name" value="Growth_fac_rcpt_cys_sf"/>
</dbReference>
<evidence type="ECO:0000256" key="13">
    <source>
        <dbReference type="PROSITE-ProRule" id="PRU00076"/>
    </source>
</evidence>
<dbReference type="GO" id="GO:0016504">
    <property type="term" value="F:peptidase activator activity"/>
    <property type="evidence" value="ECO:0007669"/>
    <property type="project" value="InterPro"/>
</dbReference>
<protein>
    <recommendedName>
        <fullName evidence="3 12">Fibulin-1</fullName>
    </recommendedName>
</protein>
<feature type="domain" description="EGF-like" evidence="15">
    <location>
        <begin position="533"/>
        <end position="576"/>
    </location>
</feature>
<evidence type="ECO:0000259" key="15">
    <source>
        <dbReference type="PROSITE" id="PS50026"/>
    </source>
</evidence>
<dbReference type="HOGENOM" id="CLU_004826_1_0_1"/>
<keyword evidence="7" id="KW-0732">Signal</keyword>
<evidence type="ECO:0000256" key="1">
    <source>
        <dbReference type="ARBA" id="ARBA00004498"/>
    </source>
</evidence>
<dbReference type="PROSITE" id="PS01187">
    <property type="entry name" value="EGF_CA"/>
    <property type="match status" value="4"/>
</dbReference>
<keyword evidence="18" id="KW-1185">Reference proteome</keyword>
<keyword evidence="8" id="KW-0677">Repeat</keyword>
<dbReference type="GO" id="GO:0005509">
    <property type="term" value="F:calcium ion binding"/>
    <property type="evidence" value="ECO:0007669"/>
    <property type="project" value="InterPro"/>
</dbReference>
<evidence type="ECO:0000259" key="14">
    <source>
        <dbReference type="PROSITE" id="PS01178"/>
    </source>
</evidence>
<comment type="subunit">
    <text evidence="12">Homomultimerizes and interacts with various extracellular matrix components.</text>
</comment>
<dbReference type="FunCoup" id="R7UCC0">
    <property type="interactions" value="5"/>
</dbReference>
<dbReference type="SUPFAM" id="SSF57196">
    <property type="entry name" value="EGF/Laminin"/>
    <property type="match status" value="1"/>
</dbReference>
<feature type="domain" description="EGF-like" evidence="15">
    <location>
        <begin position="489"/>
        <end position="532"/>
    </location>
</feature>
<dbReference type="InterPro" id="IPR026823">
    <property type="entry name" value="cEGF"/>
</dbReference>
<dbReference type="InterPro" id="IPR018097">
    <property type="entry name" value="EGF_Ca-bd_CS"/>
</dbReference>
<dbReference type="InterPro" id="IPR000152">
    <property type="entry name" value="EGF-type_Asp/Asn_hydroxyl_site"/>
</dbReference>
<evidence type="ECO:0000256" key="2">
    <source>
        <dbReference type="ARBA" id="ARBA00006127"/>
    </source>
</evidence>
<keyword evidence="11" id="KW-0325">Glycoprotein</keyword>
<dbReference type="OrthoDB" id="10022113at2759"/>
<dbReference type="EMBL" id="AMQN01008267">
    <property type="status" value="NOT_ANNOTATED_CDS"/>
    <property type="molecule type" value="Genomic_DNA"/>
</dbReference>
<reference evidence="16 18" key="2">
    <citation type="journal article" date="2013" name="Nature">
        <title>Insights into bilaterian evolution from three spiralian genomes.</title>
        <authorList>
            <person name="Simakov O."/>
            <person name="Marletaz F."/>
            <person name="Cho S.J."/>
            <person name="Edsinger-Gonzales E."/>
            <person name="Havlak P."/>
            <person name="Hellsten U."/>
            <person name="Kuo D.H."/>
            <person name="Larsson T."/>
            <person name="Lv J."/>
            <person name="Arendt D."/>
            <person name="Savage R."/>
            <person name="Osoegawa K."/>
            <person name="de Jong P."/>
            <person name="Grimwood J."/>
            <person name="Chapman J.A."/>
            <person name="Shapiro H."/>
            <person name="Aerts A."/>
            <person name="Otillar R.P."/>
            <person name="Terry A.Y."/>
            <person name="Boore J.L."/>
            <person name="Grigoriev I.V."/>
            <person name="Lindberg D.R."/>
            <person name="Seaver E.C."/>
            <person name="Weisblat D.A."/>
            <person name="Putnam N.H."/>
            <person name="Rokhsar D.S."/>
        </authorList>
    </citation>
    <scope>NUCLEOTIDE SEQUENCE</scope>
    <source>
        <strain evidence="16 18">I ESC-2004</strain>
    </source>
</reference>
<evidence type="ECO:0000256" key="5">
    <source>
        <dbReference type="ARBA" id="ARBA00022530"/>
    </source>
</evidence>
<keyword evidence="9" id="KW-0106">Calcium</keyword>
<comment type="subcellular location">
    <subcellularLocation>
        <location evidence="1 12">Secreted</location>
        <location evidence="1 12">Extracellular space</location>
        <location evidence="1 12">Extracellular matrix</location>
    </subcellularLocation>
</comment>
<dbReference type="PIRSF" id="PIRSF036313">
    <property type="entry name" value="Fibulin-1"/>
    <property type="match status" value="1"/>
</dbReference>
<dbReference type="Pfam" id="PF12662">
    <property type="entry name" value="cEGF"/>
    <property type="match status" value="3"/>
</dbReference>
<evidence type="ECO:0000313" key="17">
    <source>
        <dbReference type="EnsemblMetazoa" id="CapteP156040"/>
    </source>
</evidence>
<dbReference type="FunFam" id="2.10.25.10:FF:000038">
    <property type="entry name" value="Fibrillin 2"/>
    <property type="match status" value="1"/>
</dbReference>
<feature type="domain" description="EGF-like" evidence="15">
    <location>
        <begin position="617"/>
        <end position="661"/>
    </location>
</feature>
<keyword evidence="5 12" id="KW-0272">Extracellular matrix</keyword>
<dbReference type="OMA" id="MNTCRDI"/>
<dbReference type="Proteomes" id="UP000014760">
    <property type="component" value="Unassembled WGS sequence"/>
</dbReference>
<dbReference type="EMBL" id="KB302654">
    <property type="protein sequence ID" value="ELU04015.1"/>
    <property type="molecule type" value="Genomic_DNA"/>
</dbReference>
<dbReference type="FunFam" id="2.10.25.10:FF:000240">
    <property type="entry name" value="Vitamin K-dependent protein S"/>
    <property type="match status" value="1"/>
</dbReference>
<dbReference type="PROSITE" id="PS01178">
    <property type="entry name" value="ANAPHYLATOXIN_2"/>
    <property type="match status" value="1"/>
</dbReference>
<keyword evidence="4 12" id="KW-0964">Secreted</keyword>
<evidence type="ECO:0000313" key="16">
    <source>
        <dbReference type="EMBL" id="ELU04015.1"/>
    </source>
</evidence>
<gene>
    <name evidence="16" type="ORF">CAPTEDRAFT_156040</name>
</gene>
<evidence type="ECO:0000256" key="3">
    <source>
        <dbReference type="ARBA" id="ARBA00021554"/>
    </source>
</evidence>
<dbReference type="PROSITE" id="PS00010">
    <property type="entry name" value="ASX_HYDROXYL"/>
    <property type="match status" value="4"/>
</dbReference>
<dbReference type="InterPro" id="IPR000020">
    <property type="entry name" value="Anaphylatoxin/fibulin"/>
</dbReference>
<dbReference type="SMART" id="SM00179">
    <property type="entry name" value="EGF_CA"/>
    <property type="match status" value="13"/>
</dbReference>
<dbReference type="FunFam" id="2.10.25.10:FF:000008">
    <property type="entry name" value="Signal peptide, CUB domain, EGF-like 2"/>
    <property type="match status" value="1"/>
</dbReference>
<evidence type="ECO:0000256" key="9">
    <source>
        <dbReference type="ARBA" id="ARBA00022837"/>
    </source>
</evidence>
<evidence type="ECO:0000256" key="4">
    <source>
        <dbReference type="ARBA" id="ARBA00022525"/>
    </source>
</evidence>
<dbReference type="Pfam" id="PF07645">
    <property type="entry name" value="EGF_CA"/>
    <property type="match status" value="8"/>
</dbReference>
<reference evidence="18" key="1">
    <citation type="submission" date="2012-12" db="EMBL/GenBank/DDBJ databases">
        <authorList>
            <person name="Hellsten U."/>
            <person name="Grimwood J."/>
            <person name="Chapman J.A."/>
            <person name="Shapiro H."/>
            <person name="Aerts A."/>
            <person name="Otillar R.P."/>
            <person name="Terry A.Y."/>
            <person name="Boore J.L."/>
            <person name="Simakov O."/>
            <person name="Marletaz F."/>
            <person name="Cho S.-J."/>
            <person name="Edsinger-Gonzales E."/>
            <person name="Havlak P."/>
            <person name="Kuo D.-H."/>
            <person name="Larsson T."/>
            <person name="Lv J."/>
            <person name="Arendt D."/>
            <person name="Savage R."/>
            <person name="Osoegawa K."/>
            <person name="de Jong P."/>
            <person name="Lindberg D.R."/>
            <person name="Seaver E.C."/>
            <person name="Weisblat D.A."/>
            <person name="Putnam N.H."/>
            <person name="Grigoriev I.V."/>
            <person name="Rokhsar D.S."/>
        </authorList>
    </citation>
    <scope>NUCLEOTIDE SEQUENCE</scope>
    <source>
        <strain evidence="18">I ESC-2004</strain>
    </source>
</reference>
<dbReference type="PANTHER" id="PTHR24034">
    <property type="entry name" value="EGF-LIKE DOMAIN-CONTAINING PROTEIN"/>
    <property type="match status" value="1"/>
</dbReference>
<keyword evidence="6 13" id="KW-0245">EGF-like domain</keyword>
<dbReference type="CDD" id="cd00054">
    <property type="entry name" value="EGF_CA"/>
    <property type="match status" value="2"/>
</dbReference>
<dbReference type="FunFam" id="2.10.25.10:FF:000014">
    <property type="entry name" value="Latent-transforming growth factor beta-binding protein 3"/>
    <property type="match status" value="2"/>
</dbReference>
<dbReference type="GO" id="GO:0005576">
    <property type="term" value="C:extracellular region"/>
    <property type="evidence" value="ECO:0007669"/>
    <property type="project" value="InterPro"/>
</dbReference>
<organism evidence="16">
    <name type="scientific">Capitella teleta</name>
    <name type="common">Polychaete worm</name>
    <dbReference type="NCBI Taxonomy" id="283909"/>
    <lineage>
        <taxon>Eukaryota</taxon>
        <taxon>Metazoa</taxon>
        <taxon>Spiralia</taxon>
        <taxon>Lophotrochozoa</taxon>
        <taxon>Annelida</taxon>
        <taxon>Polychaeta</taxon>
        <taxon>Sedentaria</taxon>
        <taxon>Scolecida</taxon>
        <taxon>Capitellidae</taxon>
        <taxon>Capitella</taxon>
    </lineage>
</organism>
<feature type="disulfide bond" evidence="13">
    <location>
        <begin position="581"/>
        <end position="591"/>
    </location>
</feature>
<reference evidence="17" key="3">
    <citation type="submission" date="2015-06" db="UniProtKB">
        <authorList>
            <consortium name="EnsemblMetazoa"/>
        </authorList>
    </citation>
    <scope>IDENTIFICATION</scope>
</reference>
<accession>R7UCC0</accession>
<evidence type="ECO:0000256" key="10">
    <source>
        <dbReference type="ARBA" id="ARBA00023157"/>
    </source>
</evidence>
<proteinExistence type="inferred from homology"/>
<dbReference type="InterPro" id="IPR000742">
    <property type="entry name" value="EGF"/>
</dbReference>
<evidence type="ECO:0000256" key="6">
    <source>
        <dbReference type="ARBA" id="ARBA00022536"/>
    </source>
</evidence>
<dbReference type="Pfam" id="PF22914">
    <property type="entry name" value="Fibulin_C"/>
    <property type="match status" value="1"/>
</dbReference>
<comment type="similarity">
    <text evidence="2 12">Belongs to the fibulin family.</text>
</comment>
<feature type="domain" description="Anaphylatoxin-like" evidence="14">
    <location>
        <begin position="34"/>
        <end position="67"/>
    </location>
</feature>
<dbReference type="PANTHER" id="PTHR24034:SF94">
    <property type="entry name" value="FIBULIN-7"/>
    <property type="match status" value="1"/>
</dbReference>
<dbReference type="STRING" id="283909.R7UCC0"/>
<comment type="caution">
    <text evidence="13">Lacks conserved residue(s) required for the propagation of feature annotation.</text>
</comment>
<evidence type="ECO:0000256" key="7">
    <source>
        <dbReference type="ARBA" id="ARBA00022729"/>
    </source>
</evidence>
<evidence type="ECO:0000313" key="18">
    <source>
        <dbReference type="Proteomes" id="UP000014760"/>
    </source>
</evidence>
<dbReference type="SUPFAM" id="SSF57184">
    <property type="entry name" value="Growth factor receptor domain"/>
    <property type="match status" value="4"/>
</dbReference>
<dbReference type="InterPro" id="IPR017048">
    <property type="entry name" value="Fibulin-1"/>
</dbReference>
<dbReference type="InterPro" id="IPR049883">
    <property type="entry name" value="NOTCH1_EGF-like"/>
</dbReference>
<dbReference type="EnsemblMetazoa" id="CapteT156040">
    <property type="protein sequence ID" value="CapteP156040"/>
    <property type="gene ID" value="CapteG156040"/>
</dbReference>
<dbReference type="PROSITE" id="PS01186">
    <property type="entry name" value="EGF_2"/>
    <property type="match status" value="7"/>
</dbReference>
<evidence type="ECO:0000256" key="11">
    <source>
        <dbReference type="ARBA" id="ARBA00023180"/>
    </source>
</evidence>
<evidence type="ECO:0000256" key="12">
    <source>
        <dbReference type="PIRNR" id="PIRNR036313"/>
    </source>
</evidence>
<dbReference type="GO" id="GO:0030198">
    <property type="term" value="P:extracellular matrix organization"/>
    <property type="evidence" value="ECO:0007669"/>
    <property type="project" value="InterPro"/>
</dbReference>
<feature type="domain" description="EGF-like" evidence="15">
    <location>
        <begin position="170"/>
        <end position="209"/>
    </location>
</feature>
<dbReference type="Gene3D" id="2.10.25.10">
    <property type="entry name" value="Laminin"/>
    <property type="match status" value="13"/>
</dbReference>
<evidence type="ECO:0000256" key="8">
    <source>
        <dbReference type="ARBA" id="ARBA00022737"/>
    </source>
</evidence>
<name>R7UCC0_CAPTE</name>
<dbReference type="InterPro" id="IPR055088">
    <property type="entry name" value="Fibulin_C"/>
</dbReference>
<dbReference type="AlphaFoldDB" id="R7UCC0"/>
<dbReference type="SMART" id="SM00181">
    <property type="entry name" value="EGF"/>
    <property type="match status" value="12"/>
</dbReference>
<feature type="domain" description="EGF-like" evidence="15">
    <location>
        <begin position="288"/>
        <end position="331"/>
    </location>
</feature>